<dbReference type="Gene3D" id="3.40.50.970">
    <property type="match status" value="2"/>
</dbReference>
<dbReference type="Pfam" id="PF02776">
    <property type="entry name" value="TPP_enzyme_N"/>
    <property type="match status" value="1"/>
</dbReference>
<evidence type="ECO:0000256" key="2">
    <source>
        <dbReference type="ARBA" id="ARBA00023052"/>
    </source>
</evidence>
<dbReference type="AlphaFoldDB" id="A0A3N3ZRI7"/>
<dbReference type="GO" id="GO:0005948">
    <property type="term" value="C:acetolactate synthase complex"/>
    <property type="evidence" value="ECO:0007669"/>
    <property type="project" value="TreeGrafter"/>
</dbReference>
<name>A0A3N3ZRI7_9MICC</name>
<dbReference type="EMBL" id="RKMF01000004">
    <property type="protein sequence ID" value="ROZ63960.1"/>
    <property type="molecule type" value="Genomic_DNA"/>
</dbReference>
<dbReference type="InterPro" id="IPR012000">
    <property type="entry name" value="Thiamin_PyroP_enz_cen_dom"/>
</dbReference>
<protein>
    <submittedName>
        <fullName evidence="7">Acetolactate synthase AlsS</fullName>
        <ecNumber evidence="7">2.2.1.6</ecNumber>
    </submittedName>
</protein>
<feature type="domain" description="Thiamine pyrophosphate enzyme central" evidence="4">
    <location>
        <begin position="193"/>
        <end position="326"/>
    </location>
</feature>
<sequence length="558" mass="59822">MSENEIRSAQLVVDTLREQGVKYVFGVPGAKIDSVYDALVDAEDIQLVVCRHEQNAVFMAQAVGRLTGVPGVVLVTSGPGTTNLATGLLTATTEQDPVVAIAGTVGLPDRLKRTHQSLDAVNFLAPVTKSSVESTDPSDVPEALANAFRAATTEPKGAAAVMLPDSVTGAKTDKTALRKKAVAPQGPAAQVSVDRTVEALRQAQCPVLLVGLRGADYGSTAALRELVAATGLPVVETFQAAGAISRDLEKHFLGRVGLFRNQPGDILLSKADVVLTVGYDTVEYDPIIWNTRADRQIIHLDAVPADLDHAYQPRLELRGDIAATLEILTERLRGMTLSQTAQTEISLQRDALAEYETQARAMGDTEQGVNPAHLTLVIRDLIDDDKSTVAADIGSHSIYLARYFRTYEPRTLLFSNGQQTLGVALPWAIGAALVRPEHPVVSVSGDGGFLYSAQDLETATRLGLNMVHVIMRDNAYDMVAFQQMMKYGRKSGVELGDYDAVKYAESMGATGRAVRTMDEFKEAFTQAMAEPGVSIVDVAVDYTDNVGLAAHLDDSAMN</sequence>
<gene>
    <name evidence="7" type="primary">alsS</name>
    <name evidence="7" type="ORF">EDL96_04030</name>
</gene>
<proteinExistence type="inferred from homology"/>
<dbReference type="GO" id="GO:0009097">
    <property type="term" value="P:isoleucine biosynthetic process"/>
    <property type="evidence" value="ECO:0007669"/>
    <property type="project" value="TreeGrafter"/>
</dbReference>
<reference evidence="7 8" key="1">
    <citation type="submission" date="2018-10" db="EMBL/GenBank/DDBJ databases">
        <title>Kocuria sp. M5W7-7, whole genome shotgun sequence.</title>
        <authorList>
            <person name="Tuo L."/>
        </authorList>
    </citation>
    <scope>NUCLEOTIDE SEQUENCE [LARGE SCALE GENOMIC DNA]</scope>
    <source>
        <strain evidence="7 8">M5W7-7</strain>
    </source>
</reference>
<feature type="domain" description="Thiamine pyrophosphate enzyme N-terminal TPP-binding" evidence="6">
    <location>
        <begin position="9"/>
        <end position="121"/>
    </location>
</feature>
<dbReference type="GO" id="GO:0050660">
    <property type="term" value="F:flavin adenine dinucleotide binding"/>
    <property type="evidence" value="ECO:0007669"/>
    <property type="project" value="TreeGrafter"/>
</dbReference>
<dbReference type="GO" id="GO:0000287">
    <property type="term" value="F:magnesium ion binding"/>
    <property type="evidence" value="ECO:0007669"/>
    <property type="project" value="InterPro"/>
</dbReference>
<dbReference type="GO" id="GO:0003984">
    <property type="term" value="F:acetolactate synthase activity"/>
    <property type="evidence" value="ECO:0007669"/>
    <property type="project" value="UniProtKB-EC"/>
</dbReference>
<dbReference type="NCBIfam" id="TIGR02418">
    <property type="entry name" value="acolac_catab"/>
    <property type="match status" value="1"/>
</dbReference>
<keyword evidence="2 3" id="KW-0786">Thiamine pyrophosphate</keyword>
<dbReference type="SUPFAM" id="SSF52467">
    <property type="entry name" value="DHS-like NAD/FAD-binding domain"/>
    <property type="match status" value="1"/>
</dbReference>
<dbReference type="NCBIfam" id="NF006378">
    <property type="entry name" value="PRK08617.1"/>
    <property type="match status" value="1"/>
</dbReference>
<keyword evidence="8" id="KW-1185">Reference proteome</keyword>
<dbReference type="InterPro" id="IPR029061">
    <property type="entry name" value="THDP-binding"/>
</dbReference>
<dbReference type="OrthoDB" id="4494979at2"/>
<dbReference type="GO" id="GO:0009099">
    <property type="term" value="P:L-valine biosynthetic process"/>
    <property type="evidence" value="ECO:0007669"/>
    <property type="project" value="TreeGrafter"/>
</dbReference>
<evidence type="ECO:0000256" key="3">
    <source>
        <dbReference type="RuleBase" id="RU362132"/>
    </source>
</evidence>
<dbReference type="GO" id="GO:0030976">
    <property type="term" value="F:thiamine pyrophosphate binding"/>
    <property type="evidence" value="ECO:0007669"/>
    <property type="project" value="InterPro"/>
</dbReference>
<evidence type="ECO:0000313" key="8">
    <source>
        <dbReference type="Proteomes" id="UP000270616"/>
    </source>
</evidence>
<comment type="similarity">
    <text evidence="1 3">Belongs to the TPP enzyme family.</text>
</comment>
<dbReference type="InterPro" id="IPR000399">
    <property type="entry name" value="TPP-bd_CS"/>
</dbReference>
<dbReference type="InterPro" id="IPR012001">
    <property type="entry name" value="Thiamin_PyroP_enz_TPP-bd_dom"/>
</dbReference>
<dbReference type="FunFam" id="3.40.50.1220:FF:000028">
    <property type="entry name" value="Acetolactate synthase, catabolic"/>
    <property type="match status" value="1"/>
</dbReference>
<dbReference type="CDD" id="cd07035">
    <property type="entry name" value="TPP_PYR_POX_like"/>
    <property type="match status" value="1"/>
</dbReference>
<dbReference type="RefSeq" id="WP_123824542.1">
    <property type="nucleotide sequence ID" value="NZ_RKMF01000004.1"/>
</dbReference>
<dbReference type="InterPro" id="IPR012782">
    <property type="entry name" value="Acetolactate_synth_catblc"/>
</dbReference>
<dbReference type="Proteomes" id="UP000270616">
    <property type="component" value="Unassembled WGS sequence"/>
</dbReference>
<dbReference type="PANTHER" id="PTHR18968:SF129">
    <property type="entry name" value="ACETOLACTATE SYNTHASE"/>
    <property type="match status" value="1"/>
</dbReference>
<evidence type="ECO:0000313" key="7">
    <source>
        <dbReference type="EMBL" id="ROZ63960.1"/>
    </source>
</evidence>
<dbReference type="InterPro" id="IPR029035">
    <property type="entry name" value="DHS-like_NAD/FAD-binding_dom"/>
</dbReference>
<dbReference type="Gene3D" id="3.40.50.1220">
    <property type="entry name" value="TPP-binding domain"/>
    <property type="match status" value="1"/>
</dbReference>
<evidence type="ECO:0000256" key="1">
    <source>
        <dbReference type="ARBA" id="ARBA00007812"/>
    </source>
</evidence>
<dbReference type="InterPro" id="IPR011766">
    <property type="entry name" value="TPP_enzyme_TPP-bd"/>
</dbReference>
<dbReference type="EC" id="2.2.1.6" evidence="7"/>
<evidence type="ECO:0000259" key="5">
    <source>
        <dbReference type="Pfam" id="PF02775"/>
    </source>
</evidence>
<keyword evidence="7" id="KW-0808">Transferase</keyword>
<evidence type="ECO:0000259" key="4">
    <source>
        <dbReference type="Pfam" id="PF00205"/>
    </source>
</evidence>
<evidence type="ECO:0000259" key="6">
    <source>
        <dbReference type="Pfam" id="PF02776"/>
    </source>
</evidence>
<organism evidence="7 8">
    <name type="scientific">Kocuria soli</name>
    <dbReference type="NCBI Taxonomy" id="2485125"/>
    <lineage>
        <taxon>Bacteria</taxon>
        <taxon>Bacillati</taxon>
        <taxon>Actinomycetota</taxon>
        <taxon>Actinomycetes</taxon>
        <taxon>Micrococcales</taxon>
        <taxon>Micrococcaceae</taxon>
        <taxon>Kocuria</taxon>
    </lineage>
</organism>
<dbReference type="Pfam" id="PF02775">
    <property type="entry name" value="TPP_enzyme_C"/>
    <property type="match status" value="1"/>
</dbReference>
<dbReference type="PANTHER" id="PTHR18968">
    <property type="entry name" value="THIAMINE PYROPHOSPHATE ENZYMES"/>
    <property type="match status" value="1"/>
</dbReference>
<dbReference type="SUPFAM" id="SSF52518">
    <property type="entry name" value="Thiamin diphosphate-binding fold (THDP-binding)"/>
    <property type="match status" value="2"/>
</dbReference>
<dbReference type="PROSITE" id="PS00187">
    <property type="entry name" value="TPP_ENZYMES"/>
    <property type="match status" value="1"/>
</dbReference>
<dbReference type="Pfam" id="PF00205">
    <property type="entry name" value="TPP_enzyme_M"/>
    <property type="match status" value="1"/>
</dbReference>
<feature type="domain" description="Thiamine pyrophosphate enzyme TPP-binding" evidence="5">
    <location>
        <begin position="392"/>
        <end position="538"/>
    </location>
</feature>
<accession>A0A3N3ZRI7</accession>
<comment type="caution">
    <text evidence="7">The sequence shown here is derived from an EMBL/GenBank/DDBJ whole genome shotgun (WGS) entry which is preliminary data.</text>
</comment>
<dbReference type="InterPro" id="IPR045229">
    <property type="entry name" value="TPP_enz"/>
</dbReference>
<dbReference type="FunFam" id="3.40.50.970:FF:000007">
    <property type="entry name" value="Acetolactate synthase"/>
    <property type="match status" value="1"/>
</dbReference>
<dbReference type="GO" id="GO:0034077">
    <property type="term" value="P:butanediol metabolic process"/>
    <property type="evidence" value="ECO:0007669"/>
    <property type="project" value="InterPro"/>
</dbReference>